<organism evidence="3 4">
    <name type="scientific">Amphibalanus amphitrite</name>
    <name type="common">Striped barnacle</name>
    <name type="synonym">Balanus amphitrite</name>
    <dbReference type="NCBI Taxonomy" id="1232801"/>
    <lineage>
        <taxon>Eukaryota</taxon>
        <taxon>Metazoa</taxon>
        <taxon>Ecdysozoa</taxon>
        <taxon>Arthropoda</taxon>
        <taxon>Crustacea</taxon>
        <taxon>Multicrustacea</taxon>
        <taxon>Cirripedia</taxon>
        <taxon>Thoracica</taxon>
        <taxon>Thoracicalcarea</taxon>
        <taxon>Balanomorpha</taxon>
        <taxon>Balanoidea</taxon>
        <taxon>Balanidae</taxon>
        <taxon>Amphibalaninae</taxon>
        <taxon>Amphibalanus</taxon>
    </lineage>
</organism>
<dbReference type="Proteomes" id="UP000440578">
    <property type="component" value="Unassembled WGS sequence"/>
</dbReference>
<reference evidence="3 4" key="1">
    <citation type="submission" date="2019-07" db="EMBL/GenBank/DDBJ databases">
        <title>Draft genome assembly of a fouling barnacle, Amphibalanus amphitrite (Darwin, 1854): The first reference genome for Thecostraca.</title>
        <authorList>
            <person name="Kim W."/>
        </authorList>
    </citation>
    <scope>NUCLEOTIDE SEQUENCE [LARGE SCALE GENOMIC DNA]</scope>
    <source>
        <strain evidence="3">SNU_AA5</strain>
        <tissue evidence="3">Soma without cirri and trophi</tissue>
    </source>
</reference>
<accession>A0A6A4WJ94</accession>
<dbReference type="OrthoDB" id="6387871at2759"/>
<evidence type="ECO:0008006" key="5">
    <source>
        <dbReference type="Google" id="ProtNLM"/>
    </source>
</evidence>
<evidence type="ECO:0000313" key="4">
    <source>
        <dbReference type="Proteomes" id="UP000440578"/>
    </source>
</evidence>
<keyword evidence="2" id="KW-0472">Membrane</keyword>
<feature type="region of interest" description="Disordered" evidence="1">
    <location>
        <begin position="1"/>
        <end position="46"/>
    </location>
</feature>
<dbReference type="EMBL" id="VIIS01000623">
    <property type="protein sequence ID" value="KAF0306905.1"/>
    <property type="molecule type" value="Genomic_DNA"/>
</dbReference>
<feature type="region of interest" description="Disordered" evidence="1">
    <location>
        <begin position="65"/>
        <end position="88"/>
    </location>
</feature>
<gene>
    <name evidence="3" type="ORF">FJT64_021677</name>
</gene>
<keyword evidence="4" id="KW-1185">Reference proteome</keyword>
<name>A0A6A4WJ94_AMPAM</name>
<keyword evidence="2" id="KW-0812">Transmembrane</keyword>
<protein>
    <recommendedName>
        <fullName evidence="5">Transmembrane protein</fullName>
    </recommendedName>
</protein>
<evidence type="ECO:0000256" key="1">
    <source>
        <dbReference type="SAM" id="MobiDB-lite"/>
    </source>
</evidence>
<proteinExistence type="predicted"/>
<keyword evidence="2" id="KW-1133">Transmembrane helix</keyword>
<sequence>MDGRDKARSSPSKAWTSREGTPLRSLPGFTVPTVETAPSGRPSFYLSHPQLESAQSWFAAGPRSARDYDAESGGASSGSEDADSISSSTGGLFTTISVPTPKQPMKKSLSPTPSFTYIDAKAAMAARKQTVSCCASKSVLKITLTFCVSFLLGMILTVIYMEDNPLIHARSTSTDRFFEQRAEALGAAHLCHFLAELPRVAR</sequence>
<comment type="caution">
    <text evidence="3">The sequence shown here is derived from an EMBL/GenBank/DDBJ whole genome shotgun (WGS) entry which is preliminary data.</text>
</comment>
<evidence type="ECO:0000256" key="2">
    <source>
        <dbReference type="SAM" id="Phobius"/>
    </source>
</evidence>
<dbReference type="AlphaFoldDB" id="A0A6A4WJ94"/>
<feature type="compositionally biased region" description="Low complexity" evidence="1">
    <location>
        <begin position="71"/>
        <end position="88"/>
    </location>
</feature>
<feature type="compositionally biased region" description="Polar residues" evidence="1">
    <location>
        <begin position="9"/>
        <end position="19"/>
    </location>
</feature>
<evidence type="ECO:0000313" key="3">
    <source>
        <dbReference type="EMBL" id="KAF0306905.1"/>
    </source>
</evidence>
<feature type="transmembrane region" description="Helical" evidence="2">
    <location>
        <begin position="139"/>
        <end position="161"/>
    </location>
</feature>